<feature type="non-terminal residue" evidence="2">
    <location>
        <position position="70"/>
    </location>
</feature>
<organism evidence="2 3">
    <name type="scientific">Polyplax serrata</name>
    <name type="common">Common mouse louse</name>
    <dbReference type="NCBI Taxonomy" id="468196"/>
    <lineage>
        <taxon>Eukaryota</taxon>
        <taxon>Metazoa</taxon>
        <taxon>Ecdysozoa</taxon>
        <taxon>Arthropoda</taxon>
        <taxon>Hexapoda</taxon>
        <taxon>Insecta</taxon>
        <taxon>Pterygota</taxon>
        <taxon>Neoptera</taxon>
        <taxon>Paraneoptera</taxon>
        <taxon>Psocodea</taxon>
        <taxon>Troctomorpha</taxon>
        <taxon>Phthiraptera</taxon>
        <taxon>Anoplura</taxon>
        <taxon>Polyplacidae</taxon>
        <taxon>Polyplax</taxon>
    </lineage>
</organism>
<protein>
    <submittedName>
        <fullName evidence="2">Uncharacterized protein</fullName>
    </submittedName>
</protein>
<evidence type="ECO:0000313" key="3">
    <source>
        <dbReference type="Proteomes" id="UP001372834"/>
    </source>
</evidence>
<name>A0AAN8SHA1_POLSC</name>
<dbReference type="EMBL" id="JAWJWE010000001">
    <property type="protein sequence ID" value="KAK6644285.1"/>
    <property type="molecule type" value="Genomic_DNA"/>
</dbReference>
<proteinExistence type="predicted"/>
<gene>
    <name evidence="2" type="ORF">RUM43_000552</name>
</gene>
<dbReference type="Proteomes" id="UP001372834">
    <property type="component" value="Unassembled WGS sequence"/>
</dbReference>
<comment type="caution">
    <text evidence="2">The sequence shown here is derived from an EMBL/GenBank/DDBJ whole genome shotgun (WGS) entry which is preliminary data.</text>
</comment>
<dbReference type="AlphaFoldDB" id="A0AAN8SHA1"/>
<evidence type="ECO:0000256" key="1">
    <source>
        <dbReference type="SAM" id="MobiDB-lite"/>
    </source>
</evidence>
<accession>A0AAN8SHA1</accession>
<reference evidence="2 3" key="1">
    <citation type="submission" date="2023-10" db="EMBL/GenBank/DDBJ databases">
        <title>Genomes of two closely related lineages of the louse Polyplax serrata with different host specificities.</title>
        <authorList>
            <person name="Martinu J."/>
            <person name="Tarabai H."/>
            <person name="Stefka J."/>
            <person name="Hypsa V."/>
        </authorList>
    </citation>
    <scope>NUCLEOTIDE SEQUENCE [LARGE SCALE GENOMIC DNA]</scope>
    <source>
        <strain evidence="2">HR10_N</strain>
    </source>
</reference>
<feature type="region of interest" description="Disordered" evidence="1">
    <location>
        <begin position="22"/>
        <end position="55"/>
    </location>
</feature>
<sequence length="70" mass="8163">MHLLGDTELERHFMILVPENPSKHQVKMPARVSGDSSKVAFRPNRGEKKNKYKKNSTKRVVDFELRIKIT</sequence>
<evidence type="ECO:0000313" key="2">
    <source>
        <dbReference type="EMBL" id="KAK6644285.1"/>
    </source>
</evidence>